<comment type="subcellular location">
    <subcellularLocation>
        <location evidence="1">Membrane</location>
        <topology evidence="1">Multi-pass membrane protein</topology>
    </subcellularLocation>
</comment>
<sequence>MTARYDLHSRPPRGVLLISIAQHVGLMAVTLVFPLLVARAAGADEDMQAHYLQLSMLAMGVATLAQAWGGRILGLAQVGSGFLLPAVFTAAYLPAALSAAREGGLGAVAGLTIVAGFTEIILSRFIGRLRPYLPVEIVGLTVLMIGIILGIVALKLVIGYDGQQPLAAVESGPAFAALAVMVGLAVWGGTRLRTMAVLAGLAAGIALHTGYGMAIGDVRFDLASLVPRLFIWPLVTPSFEASLLPGFLVGALACTLRAFGDMVASQKVNDTAWKRPDYANIEAGVLADGLGTLLAGAIGTMGLNTYSASVGLSVATEVFARRVAIGVGIGWVSLALLPRASSVLLTIPQSVLGAALLFASTYVVLSGISILGQRMLDARRTLAVGLSFFLGISFDEMPGFYAQHLPPVLHPLVSSSLVLALLTALTLNALFRIGARKVLHLSWAPASGFAPLQQFLLRTGGTEGARGEAVLRLSQIAEEFAEVASSLSDGGQIQVATRFDEYELELAFSWQGRPLRGGVTPSLDADEQAIMDGVVLALMTRLADRLTFREMTGDRHELTCRIDQ</sequence>
<dbReference type="Proteomes" id="UP001202867">
    <property type="component" value="Unassembled WGS sequence"/>
</dbReference>
<keyword evidence="4 7" id="KW-0812">Transmembrane</keyword>
<dbReference type="RefSeq" id="WP_247198052.1">
    <property type="nucleotide sequence ID" value="NZ_JALKCG010000001.1"/>
</dbReference>
<feature type="transmembrane region" description="Helical" evidence="7">
    <location>
        <begin position="72"/>
        <end position="93"/>
    </location>
</feature>
<evidence type="ECO:0000256" key="5">
    <source>
        <dbReference type="ARBA" id="ARBA00022989"/>
    </source>
</evidence>
<feature type="transmembrane region" description="Helical" evidence="7">
    <location>
        <begin position="323"/>
        <end position="345"/>
    </location>
</feature>
<gene>
    <name evidence="8" type="ORF">MWN33_00245</name>
</gene>
<keyword evidence="6 7" id="KW-0472">Membrane</keyword>
<feature type="transmembrane region" description="Helical" evidence="7">
    <location>
        <begin position="194"/>
        <end position="214"/>
    </location>
</feature>
<feature type="transmembrane region" description="Helical" evidence="7">
    <location>
        <begin position="14"/>
        <end position="37"/>
    </location>
</feature>
<protein>
    <submittedName>
        <fullName evidence="8">Purine/pyrimidine permease</fullName>
    </submittedName>
</protein>
<feature type="transmembrane region" description="Helical" evidence="7">
    <location>
        <begin position="105"/>
        <end position="125"/>
    </location>
</feature>
<reference evidence="8 9" key="1">
    <citation type="submission" date="2022-04" db="EMBL/GenBank/DDBJ databases">
        <authorList>
            <person name="Grouzdev D.S."/>
            <person name="Pantiukh K.S."/>
            <person name="Krutkina M.S."/>
        </authorList>
    </citation>
    <scope>NUCLEOTIDE SEQUENCE [LARGE SCALE GENOMIC DNA]</scope>
    <source>
        <strain evidence="8 9">Jip08</strain>
    </source>
</reference>
<evidence type="ECO:0000256" key="2">
    <source>
        <dbReference type="ARBA" id="ARBA00008821"/>
    </source>
</evidence>
<feature type="transmembrane region" description="Helical" evidence="7">
    <location>
        <begin position="166"/>
        <end position="187"/>
    </location>
</feature>
<feature type="transmembrane region" description="Helical" evidence="7">
    <location>
        <begin position="351"/>
        <end position="371"/>
    </location>
</feature>
<keyword evidence="3" id="KW-0813">Transport</keyword>
<evidence type="ECO:0000256" key="6">
    <source>
        <dbReference type="ARBA" id="ARBA00023136"/>
    </source>
</evidence>
<organism evidence="8 9">
    <name type="scientific">Ancylobacter koreensis</name>
    <dbReference type="NCBI Taxonomy" id="266121"/>
    <lineage>
        <taxon>Bacteria</taxon>
        <taxon>Pseudomonadati</taxon>
        <taxon>Pseudomonadota</taxon>
        <taxon>Alphaproteobacteria</taxon>
        <taxon>Hyphomicrobiales</taxon>
        <taxon>Xanthobacteraceae</taxon>
        <taxon>Ancylobacter</taxon>
    </lineage>
</organism>
<evidence type="ECO:0000256" key="1">
    <source>
        <dbReference type="ARBA" id="ARBA00004141"/>
    </source>
</evidence>
<feature type="transmembrane region" description="Helical" evidence="7">
    <location>
        <begin position="137"/>
        <end position="160"/>
    </location>
</feature>
<keyword evidence="9" id="KW-1185">Reference proteome</keyword>
<feature type="transmembrane region" description="Helical" evidence="7">
    <location>
        <begin position="408"/>
        <end position="431"/>
    </location>
</feature>
<accession>A0ABT0DGQ3</accession>
<dbReference type="NCBIfam" id="NF037981">
    <property type="entry name" value="NCS2_1"/>
    <property type="match status" value="1"/>
</dbReference>
<evidence type="ECO:0000313" key="8">
    <source>
        <dbReference type="EMBL" id="MCK0206458.1"/>
    </source>
</evidence>
<dbReference type="InterPro" id="IPR006043">
    <property type="entry name" value="NCS2"/>
</dbReference>
<dbReference type="PANTHER" id="PTHR42810:SF2">
    <property type="entry name" value="PURINE PERMEASE C1399.01C-RELATED"/>
    <property type="match status" value="1"/>
</dbReference>
<reference evidence="9" key="2">
    <citation type="submission" date="2023-07" db="EMBL/GenBank/DDBJ databases">
        <title>Ancylobacter moscoviensis sp. nov., facultatively methylotrophic bacteria from activated sludge and the reclassification of Starkeya novella (Starkey 1934) Kelly et al. 2000 as Ancylobacter novellus comb. nov., Starkeya koreensis Im et al. 2006 as Ancylobacter koreensis comb.nov., Angulomicrobium tetraedrale Vasil'eva et al. 1986 as Ancylobacter tetraedralis comb. nov., Angulomicrobium amanitiforme Fritz et al. 2004 as Ancylobacter amanitiformis comb. nov. and Methylorhabdus multivorans Doronina et al. 1996 as Ancylobacter multivorans comb. nov. and emended description of the genus Ancylobacter.</title>
        <authorList>
            <person name="Doronina N."/>
            <person name="Chemodurova A."/>
            <person name="Grouzdev D."/>
            <person name="Koziaeva V."/>
            <person name="Shi W."/>
            <person name="Wu L."/>
            <person name="Kaparullina E."/>
        </authorList>
    </citation>
    <scope>NUCLEOTIDE SEQUENCE [LARGE SCALE GENOMIC DNA]</scope>
    <source>
        <strain evidence="9">Jip08</strain>
    </source>
</reference>
<comment type="similarity">
    <text evidence="2">Belongs to the nucleobase:cation symporter-2 (NCS2) (TC 2.A.40) family.</text>
</comment>
<evidence type="ECO:0000256" key="3">
    <source>
        <dbReference type="ARBA" id="ARBA00022448"/>
    </source>
</evidence>
<dbReference type="Pfam" id="PF00860">
    <property type="entry name" value="Xan_ur_permease"/>
    <property type="match status" value="1"/>
</dbReference>
<evidence type="ECO:0000256" key="4">
    <source>
        <dbReference type="ARBA" id="ARBA00022692"/>
    </source>
</evidence>
<keyword evidence="5 7" id="KW-1133">Transmembrane helix</keyword>
<feature type="transmembrane region" description="Helical" evidence="7">
    <location>
        <begin position="234"/>
        <end position="259"/>
    </location>
</feature>
<proteinExistence type="inferred from homology"/>
<evidence type="ECO:0000256" key="7">
    <source>
        <dbReference type="SAM" id="Phobius"/>
    </source>
</evidence>
<dbReference type="EMBL" id="JALKCG010000001">
    <property type="protein sequence ID" value="MCK0206458.1"/>
    <property type="molecule type" value="Genomic_DNA"/>
</dbReference>
<evidence type="ECO:0000313" key="9">
    <source>
        <dbReference type="Proteomes" id="UP001202867"/>
    </source>
</evidence>
<comment type="caution">
    <text evidence="8">The sequence shown here is derived from an EMBL/GenBank/DDBJ whole genome shotgun (WGS) entry which is preliminary data.</text>
</comment>
<dbReference type="PANTHER" id="PTHR42810">
    <property type="entry name" value="PURINE PERMEASE C1399.01C-RELATED"/>
    <property type="match status" value="1"/>
</dbReference>
<name>A0ABT0DGQ3_9HYPH</name>